<dbReference type="RefSeq" id="WP_344721471.1">
    <property type="nucleotide sequence ID" value="NZ_BAAAUS010000008.1"/>
</dbReference>
<protein>
    <submittedName>
        <fullName evidence="1">SRPBCC family protein</fullName>
    </submittedName>
</protein>
<organism evidence="1 2">
    <name type="scientific">Pseudonocardia yunnanensis</name>
    <dbReference type="NCBI Taxonomy" id="58107"/>
    <lineage>
        <taxon>Bacteria</taxon>
        <taxon>Bacillati</taxon>
        <taxon>Actinomycetota</taxon>
        <taxon>Actinomycetes</taxon>
        <taxon>Pseudonocardiales</taxon>
        <taxon>Pseudonocardiaceae</taxon>
        <taxon>Pseudonocardia</taxon>
    </lineage>
</organism>
<dbReference type="InterPro" id="IPR019587">
    <property type="entry name" value="Polyketide_cyclase/dehydratase"/>
</dbReference>
<dbReference type="InterPro" id="IPR023393">
    <property type="entry name" value="START-like_dom_sf"/>
</dbReference>
<comment type="caution">
    <text evidence="1">The sequence shown here is derived from an EMBL/GenBank/DDBJ whole genome shotgun (WGS) entry which is preliminary data.</text>
</comment>
<name>A0ABW4F5D6_9PSEU</name>
<dbReference type="SUPFAM" id="SSF55961">
    <property type="entry name" value="Bet v1-like"/>
    <property type="match status" value="1"/>
</dbReference>
<evidence type="ECO:0000313" key="1">
    <source>
        <dbReference type="EMBL" id="MFD1522763.1"/>
    </source>
</evidence>
<dbReference type="Gene3D" id="3.30.530.20">
    <property type="match status" value="1"/>
</dbReference>
<accession>A0ABW4F5D6</accession>
<proteinExistence type="predicted"/>
<reference evidence="2" key="1">
    <citation type="journal article" date="2019" name="Int. J. Syst. Evol. Microbiol.">
        <title>The Global Catalogue of Microorganisms (GCM) 10K type strain sequencing project: providing services to taxonomists for standard genome sequencing and annotation.</title>
        <authorList>
            <consortium name="The Broad Institute Genomics Platform"/>
            <consortium name="The Broad Institute Genome Sequencing Center for Infectious Disease"/>
            <person name="Wu L."/>
            <person name="Ma J."/>
        </authorList>
    </citation>
    <scope>NUCLEOTIDE SEQUENCE [LARGE SCALE GENOMIC DNA]</scope>
    <source>
        <strain evidence="2">CCM 7043</strain>
    </source>
</reference>
<dbReference type="Pfam" id="PF10604">
    <property type="entry name" value="Polyketide_cyc2"/>
    <property type="match status" value="1"/>
</dbReference>
<dbReference type="Proteomes" id="UP001597114">
    <property type="component" value="Unassembled WGS sequence"/>
</dbReference>
<gene>
    <name evidence="1" type="ORF">ACFSJD_35095</name>
</gene>
<sequence length="134" mass="14955">MAEFEAERAMPADAQTVFGVVSDLDRLPEWLPDPVDVRSTGEGEVRADVPPRDVHEQGLVDVSPDQLRVEWGHAPEYAGWLQVEHANPGHSSVVIHLSFLGHQPETHKGKAAAEVRQWLDDALERLERLVVAQR</sequence>
<dbReference type="EMBL" id="JBHUCO010000049">
    <property type="protein sequence ID" value="MFD1522763.1"/>
    <property type="molecule type" value="Genomic_DNA"/>
</dbReference>
<keyword evidence="2" id="KW-1185">Reference proteome</keyword>
<evidence type="ECO:0000313" key="2">
    <source>
        <dbReference type="Proteomes" id="UP001597114"/>
    </source>
</evidence>